<keyword evidence="1" id="KW-0472">Membrane</keyword>
<evidence type="ECO:0000313" key="3">
    <source>
        <dbReference type="Proteomes" id="UP000222366"/>
    </source>
</evidence>
<feature type="transmembrane region" description="Helical" evidence="1">
    <location>
        <begin position="12"/>
        <end position="37"/>
    </location>
</feature>
<organism evidence="2 3">
    <name type="scientific">Xenorhabdus stockiae</name>
    <dbReference type="NCBI Taxonomy" id="351614"/>
    <lineage>
        <taxon>Bacteria</taxon>
        <taxon>Pseudomonadati</taxon>
        <taxon>Pseudomonadota</taxon>
        <taxon>Gammaproteobacteria</taxon>
        <taxon>Enterobacterales</taxon>
        <taxon>Morganellaceae</taxon>
        <taxon>Xenorhabdus</taxon>
    </lineage>
</organism>
<protein>
    <submittedName>
        <fullName evidence="2">Uncharacterized protein</fullName>
    </submittedName>
</protein>
<keyword evidence="1" id="KW-0812">Transmembrane</keyword>
<name>A0A2D0KR60_9GAMM</name>
<accession>A0A2D0KR60</accession>
<comment type="caution">
    <text evidence="2">The sequence shown here is derived from an EMBL/GenBank/DDBJ whole genome shotgun (WGS) entry which is preliminary data.</text>
</comment>
<sequence length="115" mass="12900">MPNNSFRKVEIIHLGLQILSQATTIIAAIVVGLWGYYSTVYVKKEKEVTEYTLKEFEQRTTQKPHIQAKVESTIQPIENGLNLLQVKVTLSNLGNKESNVILDDDALTLIPVAFS</sequence>
<keyword evidence="3" id="KW-1185">Reference proteome</keyword>
<keyword evidence="1" id="KW-1133">Transmembrane helix</keyword>
<gene>
    <name evidence="2" type="ORF">Xsto_01869</name>
</gene>
<evidence type="ECO:0000256" key="1">
    <source>
        <dbReference type="SAM" id="Phobius"/>
    </source>
</evidence>
<dbReference type="AlphaFoldDB" id="A0A2D0KR60"/>
<dbReference type="Proteomes" id="UP000222366">
    <property type="component" value="Unassembled WGS sequence"/>
</dbReference>
<evidence type="ECO:0000313" key="2">
    <source>
        <dbReference type="EMBL" id="PHM65717.1"/>
    </source>
</evidence>
<reference evidence="2 3" key="1">
    <citation type="journal article" date="2017" name="Nat. Microbiol.">
        <title>Natural product diversity associated with the nematode symbionts Photorhabdus and Xenorhabdus.</title>
        <authorList>
            <person name="Tobias N.J."/>
            <person name="Wolff H."/>
            <person name="Djahanschiri B."/>
            <person name="Grundmann F."/>
            <person name="Kronenwerth M."/>
            <person name="Shi Y.M."/>
            <person name="Simonyi S."/>
            <person name="Grun P."/>
            <person name="Shapiro-Ilan D."/>
            <person name="Pidot S.J."/>
            <person name="Stinear T.P."/>
            <person name="Ebersberger I."/>
            <person name="Bode H.B."/>
        </authorList>
    </citation>
    <scope>NUCLEOTIDE SEQUENCE [LARGE SCALE GENOMIC DNA]</scope>
    <source>
        <strain evidence="2 3">DSM 17904</strain>
    </source>
</reference>
<proteinExistence type="predicted"/>
<dbReference type="EMBL" id="NJAJ01000014">
    <property type="protein sequence ID" value="PHM65717.1"/>
    <property type="molecule type" value="Genomic_DNA"/>
</dbReference>
<dbReference type="RefSeq" id="WP_244590366.1">
    <property type="nucleotide sequence ID" value="NZ_CAWNRH010000046.1"/>
</dbReference>